<dbReference type="AlphaFoldDB" id="F0W6C5"/>
<dbReference type="HOGENOM" id="CLU_2488053_0_0_1"/>
<reference evidence="1" key="2">
    <citation type="submission" date="2011-02" db="EMBL/GenBank/DDBJ databases">
        <authorList>
            <person name="MacLean D."/>
        </authorList>
    </citation>
    <scope>NUCLEOTIDE SEQUENCE</scope>
</reference>
<evidence type="ECO:0000313" key="1">
    <source>
        <dbReference type="EMBL" id="CCA16669.1"/>
    </source>
</evidence>
<dbReference type="EMBL" id="FR824069">
    <property type="protein sequence ID" value="CCA16669.1"/>
    <property type="molecule type" value="Genomic_DNA"/>
</dbReference>
<gene>
    <name evidence="1" type="primary">AlNc14C24G2425</name>
    <name evidence="1" type="ORF">ALNC14_028120</name>
</gene>
<reference evidence="1" key="1">
    <citation type="journal article" date="2011" name="PLoS Biol.">
        <title>Gene gain and loss during evolution of obligate parasitism in the white rust pathogen of Arabidopsis thaliana.</title>
        <authorList>
            <person name="Kemen E."/>
            <person name="Gardiner A."/>
            <person name="Schultz-Larsen T."/>
            <person name="Kemen A.C."/>
            <person name="Balmuth A.L."/>
            <person name="Robert-Seilaniantz A."/>
            <person name="Bailey K."/>
            <person name="Holub E."/>
            <person name="Studholme D.J."/>
            <person name="Maclean D."/>
            <person name="Jones J.D."/>
        </authorList>
    </citation>
    <scope>NUCLEOTIDE SEQUENCE</scope>
</reference>
<accession>F0W6C5</accession>
<proteinExistence type="predicted"/>
<protein>
    <submittedName>
        <fullName evidence="1">AlNc14C24G2425 protein</fullName>
    </submittedName>
</protein>
<name>F0W6C5_9STRA</name>
<sequence>MQSLPAMLYQYSNFTYLRPKTEDGELSLSKRAVLTVIQFLPFTNIQRKEQAEFREKHAHGKSHVQQISIRFDSIPLTLCPPVFAGVG</sequence>
<organism evidence="1">
    <name type="scientific">Albugo laibachii Nc14</name>
    <dbReference type="NCBI Taxonomy" id="890382"/>
    <lineage>
        <taxon>Eukaryota</taxon>
        <taxon>Sar</taxon>
        <taxon>Stramenopiles</taxon>
        <taxon>Oomycota</taxon>
        <taxon>Peronosporomycetes</taxon>
        <taxon>Albuginales</taxon>
        <taxon>Albuginaceae</taxon>
        <taxon>Albugo</taxon>
    </lineage>
</organism>